<dbReference type="InterPro" id="IPR002818">
    <property type="entry name" value="DJ-1/PfpI"/>
</dbReference>
<sequence>MTKTLAFVLYPGITPLDVVGPLQVLSTLAQIDPSFAVVVVGQDLAPLGTDTPLKLTPSHTFDQVTEPFALIVPGGTEPTLAALTNELLLSWIRKAARSAEVIGSVCTGSLILGAAGLLDGRQATTHWGFRDLLAKFGATPVAERWVEAGPVLTAAGVSAGIDMALHLVERLAGEQTARTVQLLIEYDPQPPLGGIDWRSADLDFFKPLARAMLESAMADHPALLARLTT</sequence>
<dbReference type="PANTHER" id="PTHR43130:SF2">
    <property type="entry name" value="DJ-1_PFPI DOMAIN-CONTAINING PROTEIN"/>
    <property type="match status" value="1"/>
</dbReference>
<accession>A0A917XI95</accession>
<comment type="caution">
    <text evidence="2">The sequence shown here is derived from an EMBL/GenBank/DDBJ whole genome shotgun (WGS) entry which is preliminary data.</text>
</comment>
<dbReference type="EMBL" id="BMML01000016">
    <property type="protein sequence ID" value="GGN27156.1"/>
    <property type="molecule type" value="Genomic_DNA"/>
</dbReference>
<dbReference type="AlphaFoldDB" id="A0A917XI95"/>
<feature type="domain" description="DJ-1/PfpI" evidence="1">
    <location>
        <begin position="5"/>
        <end position="169"/>
    </location>
</feature>
<dbReference type="PANTHER" id="PTHR43130">
    <property type="entry name" value="ARAC-FAMILY TRANSCRIPTIONAL REGULATOR"/>
    <property type="match status" value="1"/>
</dbReference>
<proteinExistence type="predicted"/>
<dbReference type="SUPFAM" id="SSF52317">
    <property type="entry name" value="Class I glutamine amidotransferase-like"/>
    <property type="match status" value="1"/>
</dbReference>
<dbReference type="Proteomes" id="UP000653411">
    <property type="component" value="Unassembled WGS sequence"/>
</dbReference>
<evidence type="ECO:0000259" key="1">
    <source>
        <dbReference type="Pfam" id="PF01965"/>
    </source>
</evidence>
<name>A0A917XI95_9ACTN</name>
<protein>
    <submittedName>
        <fullName evidence="2">Thiazole biosynthesis protein ThiJ</fullName>
    </submittedName>
</protein>
<dbReference type="Gene3D" id="3.40.50.880">
    <property type="match status" value="1"/>
</dbReference>
<dbReference type="RefSeq" id="WP_189266175.1">
    <property type="nucleotide sequence ID" value="NZ_BMML01000016.1"/>
</dbReference>
<dbReference type="InterPro" id="IPR052158">
    <property type="entry name" value="INH-QAR"/>
</dbReference>
<evidence type="ECO:0000313" key="2">
    <source>
        <dbReference type="EMBL" id="GGN27156.1"/>
    </source>
</evidence>
<dbReference type="CDD" id="cd03139">
    <property type="entry name" value="GATase1_PfpI_2"/>
    <property type="match status" value="1"/>
</dbReference>
<dbReference type="Pfam" id="PF01965">
    <property type="entry name" value="DJ-1_PfpI"/>
    <property type="match status" value="1"/>
</dbReference>
<gene>
    <name evidence="2" type="ORF">GCM10011578_062180</name>
</gene>
<evidence type="ECO:0000313" key="3">
    <source>
        <dbReference type="Proteomes" id="UP000653411"/>
    </source>
</evidence>
<keyword evidence="3" id="KW-1185">Reference proteome</keyword>
<dbReference type="GO" id="GO:0006355">
    <property type="term" value="P:regulation of DNA-templated transcription"/>
    <property type="evidence" value="ECO:0007669"/>
    <property type="project" value="TreeGrafter"/>
</dbReference>
<reference evidence="2" key="1">
    <citation type="journal article" date="2014" name="Int. J. Syst. Evol. Microbiol.">
        <title>Complete genome sequence of Corynebacterium casei LMG S-19264T (=DSM 44701T), isolated from a smear-ripened cheese.</title>
        <authorList>
            <consortium name="US DOE Joint Genome Institute (JGI-PGF)"/>
            <person name="Walter F."/>
            <person name="Albersmeier A."/>
            <person name="Kalinowski J."/>
            <person name="Ruckert C."/>
        </authorList>
    </citation>
    <scope>NUCLEOTIDE SEQUENCE</scope>
    <source>
        <strain evidence="2">CGMCC 4.7110</strain>
    </source>
</reference>
<dbReference type="InterPro" id="IPR029062">
    <property type="entry name" value="Class_I_gatase-like"/>
</dbReference>
<reference evidence="2" key="2">
    <citation type="submission" date="2020-09" db="EMBL/GenBank/DDBJ databases">
        <authorList>
            <person name="Sun Q."/>
            <person name="Zhou Y."/>
        </authorList>
    </citation>
    <scope>NUCLEOTIDE SEQUENCE</scope>
    <source>
        <strain evidence="2">CGMCC 4.7110</strain>
    </source>
</reference>
<organism evidence="2 3">
    <name type="scientific">Streptomyces fuscichromogenes</name>
    <dbReference type="NCBI Taxonomy" id="1324013"/>
    <lineage>
        <taxon>Bacteria</taxon>
        <taxon>Bacillati</taxon>
        <taxon>Actinomycetota</taxon>
        <taxon>Actinomycetes</taxon>
        <taxon>Kitasatosporales</taxon>
        <taxon>Streptomycetaceae</taxon>
        <taxon>Streptomyces</taxon>
    </lineage>
</organism>